<dbReference type="EMBL" id="HG994582">
    <property type="protein sequence ID" value="CAF2904370.1"/>
    <property type="molecule type" value="Genomic_DNA"/>
</dbReference>
<feature type="signal peptide" evidence="3">
    <location>
        <begin position="1"/>
        <end position="23"/>
    </location>
</feature>
<keyword evidence="3" id="KW-0732">Signal</keyword>
<accession>A0A7R8CWL1</accession>
<proteinExistence type="predicted"/>
<evidence type="ECO:0000256" key="3">
    <source>
        <dbReference type="SAM" id="SignalP"/>
    </source>
</evidence>
<evidence type="ECO:0000313" key="4">
    <source>
        <dbReference type="EMBL" id="CAF2904370.1"/>
    </source>
</evidence>
<organism evidence="4 5">
    <name type="scientific">Lepeophtheirus salmonis</name>
    <name type="common">Salmon louse</name>
    <name type="synonym">Caligus salmonis</name>
    <dbReference type="NCBI Taxonomy" id="72036"/>
    <lineage>
        <taxon>Eukaryota</taxon>
        <taxon>Metazoa</taxon>
        <taxon>Ecdysozoa</taxon>
        <taxon>Arthropoda</taxon>
        <taxon>Crustacea</taxon>
        <taxon>Multicrustacea</taxon>
        <taxon>Hexanauplia</taxon>
        <taxon>Copepoda</taxon>
        <taxon>Siphonostomatoida</taxon>
        <taxon>Caligidae</taxon>
        <taxon>Lepeophtheirus</taxon>
    </lineage>
</organism>
<feature type="region of interest" description="Disordered" evidence="1">
    <location>
        <begin position="283"/>
        <end position="302"/>
    </location>
</feature>
<evidence type="ECO:0000313" key="5">
    <source>
        <dbReference type="Proteomes" id="UP000675881"/>
    </source>
</evidence>
<gene>
    <name evidence="4" type="ORF">LSAA_7741</name>
</gene>
<feature type="chain" id="PRO_5043814818" evidence="3">
    <location>
        <begin position="24"/>
        <end position="351"/>
    </location>
</feature>
<evidence type="ECO:0000256" key="1">
    <source>
        <dbReference type="SAM" id="MobiDB-lite"/>
    </source>
</evidence>
<feature type="compositionally biased region" description="Polar residues" evidence="1">
    <location>
        <begin position="289"/>
        <end position="302"/>
    </location>
</feature>
<protein>
    <submittedName>
        <fullName evidence="4">(salmon louse) hypothetical protein</fullName>
    </submittedName>
</protein>
<dbReference type="Proteomes" id="UP000675881">
    <property type="component" value="Chromosome 3"/>
</dbReference>
<dbReference type="OrthoDB" id="10563045at2759"/>
<feature type="transmembrane region" description="Helical" evidence="2">
    <location>
        <begin position="248"/>
        <end position="271"/>
    </location>
</feature>
<feature type="compositionally biased region" description="Polar residues" evidence="1">
    <location>
        <begin position="327"/>
        <end position="340"/>
    </location>
</feature>
<sequence length="351" mass="39745">MDSSVLIVSLVSIIIAFLSLSEGIEVDCSYYSRRNRLACRCTGPDRSTSGYEDLSSIVNRFLHERFRNIIFRHIELSQCAKANVYLDLRAFVIDDRPQNITDISFNQINDLNLIIQDIDYGSKRFVFENIGYLNIGGSLLNRQTRVAMYIRNTINGNQYINNVERRGDVVFQDFLAASHLTLINIQNQKSVTVIDSAFENLNEVDLIRTGNCFVGSEQSESVPCTKRDLFVSTAVIGATWEQIVQHPLFIGGIVFALLALLLGICACCYFCRNKKKREMELVGYPPTTPSSNVSSRQSTTKRSNLAYHVPTPILSQTPRESSRRHASTTMESKKSPQNCANYYKHSHTRTR</sequence>
<evidence type="ECO:0000256" key="2">
    <source>
        <dbReference type="SAM" id="Phobius"/>
    </source>
</evidence>
<feature type="region of interest" description="Disordered" evidence="1">
    <location>
        <begin position="307"/>
        <end position="351"/>
    </location>
</feature>
<keyword evidence="5" id="KW-1185">Reference proteome</keyword>
<keyword evidence="2" id="KW-0812">Transmembrane</keyword>
<reference evidence="4" key="1">
    <citation type="submission" date="2021-02" db="EMBL/GenBank/DDBJ databases">
        <authorList>
            <person name="Bekaert M."/>
        </authorList>
    </citation>
    <scope>NUCLEOTIDE SEQUENCE</scope>
    <source>
        <strain evidence="4">IoA-00</strain>
    </source>
</reference>
<dbReference type="AlphaFoldDB" id="A0A7R8CWL1"/>
<name>A0A7R8CWL1_LEPSM</name>
<keyword evidence="2" id="KW-0472">Membrane</keyword>
<keyword evidence="2" id="KW-1133">Transmembrane helix</keyword>